<accession>D8U1M8</accession>
<gene>
    <name evidence="1" type="ORF">VOLCADRAFT_93236</name>
</gene>
<evidence type="ECO:0000313" key="1">
    <source>
        <dbReference type="EMBL" id="EFJ46440.1"/>
    </source>
</evidence>
<organism evidence="2">
    <name type="scientific">Volvox carteri f. nagariensis</name>
    <dbReference type="NCBI Taxonomy" id="3068"/>
    <lineage>
        <taxon>Eukaryota</taxon>
        <taxon>Viridiplantae</taxon>
        <taxon>Chlorophyta</taxon>
        <taxon>core chlorophytes</taxon>
        <taxon>Chlorophyceae</taxon>
        <taxon>CS clade</taxon>
        <taxon>Chlamydomonadales</taxon>
        <taxon>Volvocaceae</taxon>
        <taxon>Volvox</taxon>
    </lineage>
</organism>
<reference evidence="1 2" key="1">
    <citation type="journal article" date="2010" name="Science">
        <title>Genomic analysis of organismal complexity in the multicellular green alga Volvox carteri.</title>
        <authorList>
            <person name="Prochnik S.E."/>
            <person name="Umen J."/>
            <person name="Nedelcu A.M."/>
            <person name="Hallmann A."/>
            <person name="Miller S.M."/>
            <person name="Nishii I."/>
            <person name="Ferris P."/>
            <person name="Kuo A."/>
            <person name="Mitros T."/>
            <person name="Fritz-Laylin L.K."/>
            <person name="Hellsten U."/>
            <person name="Chapman J."/>
            <person name="Simakov O."/>
            <person name="Rensing S.A."/>
            <person name="Terry A."/>
            <person name="Pangilinan J."/>
            <person name="Kapitonov V."/>
            <person name="Jurka J."/>
            <person name="Salamov A."/>
            <person name="Shapiro H."/>
            <person name="Schmutz J."/>
            <person name="Grimwood J."/>
            <person name="Lindquist E."/>
            <person name="Lucas S."/>
            <person name="Grigoriev I.V."/>
            <person name="Schmitt R."/>
            <person name="Kirk D."/>
            <person name="Rokhsar D.S."/>
        </authorList>
    </citation>
    <scope>NUCLEOTIDE SEQUENCE [LARGE SCALE GENOMIC DNA]</scope>
    <source>
        <strain evidence="2">f. Nagariensis / Eve</strain>
    </source>
</reference>
<dbReference type="Proteomes" id="UP000001058">
    <property type="component" value="Unassembled WGS sequence"/>
</dbReference>
<keyword evidence="2" id="KW-1185">Reference proteome</keyword>
<dbReference type="EMBL" id="GL378351">
    <property type="protein sequence ID" value="EFJ46440.1"/>
    <property type="molecule type" value="Genomic_DNA"/>
</dbReference>
<dbReference type="InParanoid" id="D8U1M8"/>
<protein>
    <submittedName>
        <fullName evidence="1">Uncharacterized protein</fullName>
    </submittedName>
</protein>
<dbReference type="KEGG" id="vcn:VOLCADRAFT_93236"/>
<name>D8U1M8_VOLCA</name>
<evidence type="ECO:0000313" key="2">
    <source>
        <dbReference type="Proteomes" id="UP000001058"/>
    </source>
</evidence>
<dbReference type="AlphaFoldDB" id="D8U1M8"/>
<sequence>MSARYLCAPRAHICVRACVCGGGAGIAAGWPLSVDTYVQVHELQLACLLQGGHRNHPVTCPDCHSRDMKNHGSHLRCLKTGGRGINPTCFRGLRGWGGALVRTDREHHQQTGGGSVLWTRALPLPDVWLGGLMVDPLDSRLLAVSSLQGGLALITLEEPHPPGGAPGGERVGIRVQRAGHTGPFQPHFCATRGLMFLLLPR</sequence>
<dbReference type="RefSeq" id="XP_002952593.1">
    <property type="nucleotide sequence ID" value="XM_002952547.1"/>
</dbReference>
<dbReference type="OrthoDB" id="1291858at2759"/>
<dbReference type="GeneID" id="9627176"/>
<proteinExistence type="predicted"/>